<evidence type="ECO:0000313" key="5">
    <source>
        <dbReference type="EMBL" id="QMW91196.1"/>
    </source>
</evidence>
<dbReference type="Gene3D" id="1.10.10.10">
    <property type="entry name" value="Winged helix-like DNA-binding domain superfamily/Winged helix DNA-binding domain"/>
    <property type="match status" value="1"/>
</dbReference>
<organism evidence="4 6">
    <name type="scientific">Clostridium butyricum</name>
    <dbReference type="NCBI Taxonomy" id="1492"/>
    <lineage>
        <taxon>Bacteria</taxon>
        <taxon>Bacillati</taxon>
        <taxon>Bacillota</taxon>
        <taxon>Clostridia</taxon>
        <taxon>Eubacteriales</taxon>
        <taxon>Clostridiaceae</taxon>
        <taxon>Clostridium</taxon>
    </lineage>
</organism>
<dbReference type="OrthoDB" id="9808017at2"/>
<evidence type="ECO:0000313" key="4">
    <source>
        <dbReference type="EMBL" id="PPV17994.1"/>
    </source>
</evidence>
<dbReference type="PANTHER" id="PTHR33169:SF14">
    <property type="entry name" value="TRANSCRIPTIONAL REGULATOR RV3488"/>
    <property type="match status" value="1"/>
</dbReference>
<dbReference type="EMBL" id="CP040626">
    <property type="protein sequence ID" value="QMW91196.1"/>
    <property type="molecule type" value="Genomic_DNA"/>
</dbReference>
<dbReference type="Proteomes" id="UP000238081">
    <property type="component" value="Unassembled WGS sequence"/>
</dbReference>
<dbReference type="AlphaFoldDB" id="A0A0A6Q2Z4"/>
<evidence type="ECO:0000313" key="6">
    <source>
        <dbReference type="Proteomes" id="UP000238081"/>
    </source>
</evidence>
<protein>
    <submittedName>
        <fullName evidence="5">Helix-turn-helix transcriptional regulator</fullName>
    </submittedName>
    <submittedName>
        <fullName evidence="4">PadR family transcriptional regulator</fullName>
    </submittedName>
</protein>
<evidence type="ECO:0000259" key="1">
    <source>
        <dbReference type="Pfam" id="PF03551"/>
    </source>
</evidence>
<reference evidence="2 7" key="3">
    <citation type="submission" date="2019-07" db="EMBL/GenBank/DDBJ databases">
        <title>Whole genome shotgun sequence of Clostridium butyricum NBRC 3858.</title>
        <authorList>
            <person name="Hosoyama A."/>
            <person name="Uohara A."/>
            <person name="Ohji S."/>
            <person name="Ichikawa N."/>
        </authorList>
    </citation>
    <scope>NUCLEOTIDE SEQUENCE [LARGE SCALE GENOMIC DNA]</scope>
    <source>
        <strain evidence="2 7">NBRC 3858</strain>
    </source>
</reference>
<dbReference type="GeneID" id="92944411"/>
<dbReference type="SUPFAM" id="SSF46785">
    <property type="entry name" value="Winged helix' DNA-binding domain"/>
    <property type="match status" value="1"/>
</dbReference>
<evidence type="ECO:0000313" key="8">
    <source>
        <dbReference type="Proteomes" id="UP000474042"/>
    </source>
</evidence>
<dbReference type="EMBL" id="BKBC01000021">
    <property type="protein sequence ID" value="GEQ21347.1"/>
    <property type="molecule type" value="Genomic_DNA"/>
</dbReference>
<sequence>MKKVIMRKIVNGLIYIHILHHAEIEPIYGVWMLEELEHHGYHVSPGTLYPILKSMVEEGLLEKEERNVGGKIRKYYKATDEGIKILKELKENLKELTRDVT</sequence>
<reference evidence="4 6" key="1">
    <citation type="submission" date="2016-01" db="EMBL/GenBank/DDBJ databases">
        <title>Characterization of the Clostridium difficile lineages that are prevalent in Hong Kong and China.</title>
        <authorList>
            <person name="Kwok J.S.-L."/>
            <person name="Lam W.-Y."/>
            <person name="Ip M."/>
            <person name="Chan T.-F."/>
            <person name="Hawkey P.M."/>
            <person name="Tsui S.K.-W."/>
        </authorList>
    </citation>
    <scope>NUCLEOTIDE SEQUENCE [LARGE SCALE GENOMIC DNA]</scope>
    <source>
        <strain evidence="4 6">300064</strain>
    </source>
</reference>
<dbReference type="PANTHER" id="PTHR33169">
    <property type="entry name" value="PADR-FAMILY TRANSCRIPTIONAL REGULATOR"/>
    <property type="match status" value="1"/>
</dbReference>
<dbReference type="InterPro" id="IPR005149">
    <property type="entry name" value="Tscrpt_reg_PadR_N"/>
</dbReference>
<proteinExistence type="predicted"/>
<name>A0A0A6Q2Z4_CLOBU</name>
<dbReference type="RefSeq" id="WP_002580317.1">
    <property type="nucleotide sequence ID" value="NZ_AP019716.1"/>
</dbReference>
<accession>A0A0A6Q2Z4</accession>
<dbReference type="KEGG" id="cbut:ATN24_10930"/>
<dbReference type="InterPro" id="IPR036390">
    <property type="entry name" value="WH_DNA-bd_sf"/>
</dbReference>
<dbReference type="EMBL" id="WOFV02000022">
    <property type="protein sequence ID" value="NAS17974.1"/>
    <property type="molecule type" value="Genomic_DNA"/>
</dbReference>
<dbReference type="InterPro" id="IPR052509">
    <property type="entry name" value="Metal_resp_DNA-bind_regulator"/>
</dbReference>
<gene>
    <name evidence="4" type="ORF">AWN73_00890</name>
    <name evidence="2" type="ORF">CBU02nite_18530</name>
    <name evidence="5" type="ORF">FF104_09565</name>
    <name evidence="3" type="ORF">GND98_008825</name>
</gene>
<reference evidence="5 9" key="2">
    <citation type="submission" date="2019-05" db="EMBL/GenBank/DDBJ databases">
        <authorList>
            <person name="Schori C."/>
            <person name="Ahrens C."/>
        </authorList>
    </citation>
    <scope>NUCLEOTIDE SEQUENCE [LARGE SCALE GENOMIC DNA]</scope>
    <source>
        <strain evidence="5 9">DSM 10702</strain>
    </source>
</reference>
<feature type="domain" description="Transcription regulator PadR N-terminal" evidence="1">
    <location>
        <begin position="18"/>
        <end position="87"/>
    </location>
</feature>
<dbReference type="InterPro" id="IPR036388">
    <property type="entry name" value="WH-like_DNA-bd_sf"/>
</dbReference>
<dbReference type="Proteomes" id="UP000515243">
    <property type="component" value="Chromosome 1"/>
</dbReference>
<evidence type="ECO:0000313" key="3">
    <source>
        <dbReference type="EMBL" id="NAS17974.1"/>
    </source>
</evidence>
<reference evidence="3 8" key="4">
    <citation type="submission" date="2020-01" db="EMBL/GenBank/DDBJ databases">
        <title>Genome sequence of a 1,3-propanediol producer, Clostridium butyricum S3.</title>
        <authorList>
            <person name="Zhou J."/>
        </authorList>
    </citation>
    <scope>NUCLEOTIDE SEQUENCE [LARGE SCALE GENOMIC DNA]</scope>
    <source>
        <strain evidence="3 8">S3</strain>
    </source>
</reference>
<dbReference type="Proteomes" id="UP000321089">
    <property type="component" value="Unassembled WGS sequence"/>
</dbReference>
<dbReference type="Proteomes" id="UP000474042">
    <property type="component" value="Unassembled WGS sequence"/>
</dbReference>
<dbReference type="EMBL" id="LRDH01000001">
    <property type="protein sequence ID" value="PPV17994.1"/>
    <property type="molecule type" value="Genomic_DNA"/>
</dbReference>
<evidence type="ECO:0000313" key="7">
    <source>
        <dbReference type="Proteomes" id="UP000321089"/>
    </source>
</evidence>
<evidence type="ECO:0000313" key="2">
    <source>
        <dbReference type="EMBL" id="GEQ21347.1"/>
    </source>
</evidence>
<evidence type="ECO:0000313" key="9">
    <source>
        <dbReference type="Proteomes" id="UP000515243"/>
    </source>
</evidence>
<dbReference type="Pfam" id="PF03551">
    <property type="entry name" value="PadR"/>
    <property type="match status" value="1"/>
</dbReference>